<keyword evidence="5" id="KW-0175">Coiled coil</keyword>
<feature type="region of interest" description="Disordered" evidence="6">
    <location>
        <begin position="407"/>
        <end position="426"/>
    </location>
</feature>
<keyword evidence="2 4" id="KW-0863">Zinc-finger</keyword>
<dbReference type="SUPFAM" id="SSF57667">
    <property type="entry name" value="beta-beta-alpha zinc fingers"/>
    <property type="match status" value="2"/>
</dbReference>
<dbReference type="PANTHER" id="PTHR34396">
    <property type="entry name" value="OS03G0264950 PROTEIN-RELATED"/>
    <property type="match status" value="1"/>
</dbReference>
<feature type="region of interest" description="Disordered" evidence="6">
    <location>
        <begin position="100"/>
        <end position="122"/>
    </location>
</feature>
<dbReference type="InterPro" id="IPR053031">
    <property type="entry name" value="Cuticle_assoc_protein"/>
</dbReference>
<dbReference type="STRING" id="33528.ENSGAFP00000025926"/>
<feature type="coiled-coil region" evidence="5">
    <location>
        <begin position="446"/>
        <end position="533"/>
    </location>
</feature>
<dbReference type="InterPro" id="IPR036236">
    <property type="entry name" value="Znf_C2H2_sf"/>
</dbReference>
<evidence type="ECO:0000259" key="7">
    <source>
        <dbReference type="PROSITE" id="PS50808"/>
    </source>
</evidence>
<dbReference type="Pfam" id="PF02892">
    <property type="entry name" value="zf-BED"/>
    <property type="match status" value="3"/>
</dbReference>
<dbReference type="PANTHER" id="PTHR34396:SF25">
    <property type="entry name" value="BOUNDARY ELEMENT ASSOCIATED FACTOR"/>
    <property type="match status" value="1"/>
</dbReference>
<keyword evidence="9" id="KW-1185">Reference proteome</keyword>
<evidence type="ECO:0000256" key="3">
    <source>
        <dbReference type="ARBA" id="ARBA00022833"/>
    </source>
</evidence>
<dbReference type="InterPro" id="IPR003656">
    <property type="entry name" value="Znf_BED"/>
</dbReference>
<gene>
    <name evidence="8" type="ORF">CCH79_00010444</name>
</gene>
<accession>A0A315V1U0</accession>
<reference evidence="8 9" key="1">
    <citation type="journal article" date="2018" name="G3 (Bethesda)">
        <title>A High-Quality Reference Genome for the Invasive Mosquitofish Gambusia affinis Using a Chicago Library.</title>
        <authorList>
            <person name="Hoffberg S.L."/>
            <person name="Troendle N.J."/>
            <person name="Glenn T.C."/>
            <person name="Mahmud O."/>
            <person name="Louha S."/>
            <person name="Chalopin D."/>
            <person name="Bennetzen J.L."/>
            <person name="Mauricio R."/>
        </authorList>
    </citation>
    <scope>NUCLEOTIDE SEQUENCE [LARGE SCALE GENOMIC DNA]</scope>
    <source>
        <strain evidence="8">NE01/NJP1002.9</strain>
        <tissue evidence="8">Muscle</tissue>
    </source>
</reference>
<dbReference type="GO" id="GO:0005634">
    <property type="term" value="C:nucleus"/>
    <property type="evidence" value="ECO:0007669"/>
    <property type="project" value="TreeGrafter"/>
</dbReference>
<dbReference type="PROSITE" id="PS50808">
    <property type="entry name" value="ZF_BED"/>
    <property type="match status" value="2"/>
</dbReference>
<dbReference type="AlphaFoldDB" id="A0A315V1U0"/>
<keyword evidence="1" id="KW-0479">Metal-binding</keyword>
<keyword evidence="3" id="KW-0862">Zinc</keyword>
<evidence type="ECO:0000256" key="6">
    <source>
        <dbReference type="SAM" id="MobiDB-lite"/>
    </source>
</evidence>
<feature type="domain" description="BED-type" evidence="7">
    <location>
        <begin position="351"/>
        <end position="404"/>
    </location>
</feature>
<dbReference type="SMART" id="SM00614">
    <property type="entry name" value="ZnF_BED"/>
    <property type="match status" value="3"/>
</dbReference>
<evidence type="ECO:0000313" key="9">
    <source>
        <dbReference type="Proteomes" id="UP000250572"/>
    </source>
</evidence>
<evidence type="ECO:0000256" key="5">
    <source>
        <dbReference type="SAM" id="Coils"/>
    </source>
</evidence>
<protein>
    <recommendedName>
        <fullName evidence="7">BED-type domain-containing protein</fullName>
    </recommendedName>
</protein>
<dbReference type="GO" id="GO:0006357">
    <property type="term" value="P:regulation of transcription by RNA polymerase II"/>
    <property type="evidence" value="ECO:0007669"/>
    <property type="project" value="TreeGrafter"/>
</dbReference>
<evidence type="ECO:0000256" key="1">
    <source>
        <dbReference type="ARBA" id="ARBA00022723"/>
    </source>
</evidence>
<name>A0A315V1U0_GAMAF</name>
<comment type="caution">
    <text evidence="8">The sequence shown here is derived from an EMBL/GenBank/DDBJ whole genome shotgun (WGS) entry which is preliminary data.</text>
</comment>
<sequence>MKISQHSNFGFRPNWVIGTVWYGTPKDIDEGSVQCVLCNRYLHKKEHGSTTPMLRHLRLKHPTQVYRGMERDHEAAASHDHQHMEIDDEQIISVVVSVDDDESNTRTTQNNSDPSTAVSGLCETSPRGSLAHLIHEDDLSHIPNKQSRRRSLIWRLFEHLDNLNAARCRICMKKLHKSGGISNLRRHLVKRHPKVLSELLSTNHRPAVPSQDVNAAGVSRESYIGTEPHPVKLVLDDGESHIMTTLNEPDIPAINKLPGIPQGESAEKIIEAEDSNGDGTGGTMWDSGQKWFPVEVRVEDDSSDVMTPSIEPDASHIINDNSNSLQEGLAQEAFQLEAGESSSERPQTKDRRRSVIWRHFERLESSEAAQCRICMRKLQCYDSGCTGNLHRHLSKRHPKVFSELGSNSLKQLSPDSNGHGGTTESPLIKHELSAGLKISRQPEVEVRVFERELELIEALRRTQREEAQALQQQRELLERLQTVGAREAAADRETIESLRKAQQEEADELIRQKEELEKEKAELRKKWEELYQEKEEFSLLSKSKATH</sequence>
<dbReference type="Proteomes" id="UP000250572">
    <property type="component" value="Unassembled WGS sequence"/>
</dbReference>
<evidence type="ECO:0000256" key="2">
    <source>
        <dbReference type="ARBA" id="ARBA00022771"/>
    </source>
</evidence>
<feature type="domain" description="BED-type" evidence="7">
    <location>
        <begin position="148"/>
        <end position="199"/>
    </location>
</feature>
<proteinExistence type="predicted"/>
<feature type="compositionally biased region" description="Polar residues" evidence="6">
    <location>
        <begin position="407"/>
        <end position="416"/>
    </location>
</feature>
<evidence type="ECO:0000313" key="8">
    <source>
        <dbReference type="EMBL" id="PWA17234.1"/>
    </source>
</evidence>
<feature type="compositionally biased region" description="Polar residues" evidence="6">
    <location>
        <begin position="105"/>
        <end position="118"/>
    </location>
</feature>
<dbReference type="GO" id="GO:1990837">
    <property type="term" value="F:sequence-specific double-stranded DNA binding"/>
    <property type="evidence" value="ECO:0007669"/>
    <property type="project" value="TreeGrafter"/>
</dbReference>
<dbReference type="EMBL" id="NHOQ01002371">
    <property type="protein sequence ID" value="PWA17234.1"/>
    <property type="molecule type" value="Genomic_DNA"/>
</dbReference>
<evidence type="ECO:0000256" key="4">
    <source>
        <dbReference type="PROSITE-ProRule" id="PRU00027"/>
    </source>
</evidence>
<dbReference type="GO" id="GO:0008270">
    <property type="term" value="F:zinc ion binding"/>
    <property type="evidence" value="ECO:0007669"/>
    <property type="project" value="UniProtKB-KW"/>
</dbReference>
<organism evidence="8 9">
    <name type="scientific">Gambusia affinis</name>
    <name type="common">Western mosquitofish</name>
    <name type="synonym">Heterandria affinis</name>
    <dbReference type="NCBI Taxonomy" id="33528"/>
    <lineage>
        <taxon>Eukaryota</taxon>
        <taxon>Metazoa</taxon>
        <taxon>Chordata</taxon>
        <taxon>Craniata</taxon>
        <taxon>Vertebrata</taxon>
        <taxon>Euteleostomi</taxon>
        <taxon>Actinopterygii</taxon>
        <taxon>Neopterygii</taxon>
        <taxon>Teleostei</taxon>
        <taxon>Neoteleostei</taxon>
        <taxon>Acanthomorphata</taxon>
        <taxon>Ovalentaria</taxon>
        <taxon>Atherinomorphae</taxon>
        <taxon>Cyprinodontiformes</taxon>
        <taxon>Poeciliidae</taxon>
        <taxon>Poeciliinae</taxon>
        <taxon>Gambusia</taxon>
    </lineage>
</organism>